<evidence type="ECO:0000313" key="3">
    <source>
        <dbReference type="Proteomes" id="UP001278766"/>
    </source>
</evidence>
<gene>
    <name evidence="2" type="ORF">B0H64DRAFT_200523</name>
</gene>
<feature type="region of interest" description="Disordered" evidence="1">
    <location>
        <begin position="61"/>
        <end position="80"/>
    </location>
</feature>
<name>A0AAE0LRQ7_9PEZI</name>
<dbReference type="Proteomes" id="UP001278766">
    <property type="component" value="Unassembled WGS sequence"/>
</dbReference>
<keyword evidence="3" id="KW-1185">Reference proteome</keyword>
<proteinExistence type="predicted"/>
<protein>
    <submittedName>
        <fullName evidence="2">Uncharacterized protein</fullName>
    </submittedName>
</protein>
<dbReference type="GeneID" id="87836197"/>
<organism evidence="2 3">
    <name type="scientific">Chaetomium fimeti</name>
    <dbReference type="NCBI Taxonomy" id="1854472"/>
    <lineage>
        <taxon>Eukaryota</taxon>
        <taxon>Fungi</taxon>
        <taxon>Dikarya</taxon>
        <taxon>Ascomycota</taxon>
        <taxon>Pezizomycotina</taxon>
        <taxon>Sordariomycetes</taxon>
        <taxon>Sordariomycetidae</taxon>
        <taxon>Sordariales</taxon>
        <taxon>Chaetomiaceae</taxon>
        <taxon>Chaetomium</taxon>
    </lineage>
</organism>
<dbReference type="RefSeq" id="XP_062658536.1">
    <property type="nucleotide sequence ID" value="XM_062799249.1"/>
</dbReference>
<comment type="caution">
    <text evidence="2">The sequence shown here is derived from an EMBL/GenBank/DDBJ whole genome shotgun (WGS) entry which is preliminary data.</text>
</comment>
<reference evidence="2" key="2">
    <citation type="submission" date="2023-06" db="EMBL/GenBank/DDBJ databases">
        <authorList>
            <consortium name="Lawrence Berkeley National Laboratory"/>
            <person name="Haridas S."/>
            <person name="Hensen N."/>
            <person name="Bonometti L."/>
            <person name="Westerberg I."/>
            <person name="Brannstrom I.O."/>
            <person name="Guillou S."/>
            <person name="Cros-Aarteil S."/>
            <person name="Calhoun S."/>
            <person name="Kuo A."/>
            <person name="Mondo S."/>
            <person name="Pangilinan J."/>
            <person name="Riley R."/>
            <person name="Labutti K."/>
            <person name="Andreopoulos B."/>
            <person name="Lipzen A."/>
            <person name="Chen C."/>
            <person name="Yanf M."/>
            <person name="Daum C."/>
            <person name="Ng V."/>
            <person name="Clum A."/>
            <person name="Steindorff A."/>
            <person name="Ohm R."/>
            <person name="Martin F."/>
            <person name="Silar P."/>
            <person name="Natvig D."/>
            <person name="Lalanne C."/>
            <person name="Gautier V."/>
            <person name="Ament-Velasquez S.L."/>
            <person name="Kruys A."/>
            <person name="Hutchinson M.I."/>
            <person name="Powell A.J."/>
            <person name="Barry K."/>
            <person name="Miller A.N."/>
            <person name="Grigoriev I.V."/>
            <person name="Debuchy R."/>
            <person name="Gladieux P."/>
            <person name="Thoren M.H."/>
            <person name="Johannesson H."/>
        </authorList>
    </citation>
    <scope>NUCLEOTIDE SEQUENCE</scope>
    <source>
        <strain evidence="2">CBS 168.71</strain>
    </source>
</reference>
<accession>A0AAE0LRQ7</accession>
<evidence type="ECO:0000313" key="2">
    <source>
        <dbReference type="EMBL" id="KAK3295022.1"/>
    </source>
</evidence>
<dbReference type="AlphaFoldDB" id="A0AAE0LRQ7"/>
<reference evidence="2" key="1">
    <citation type="journal article" date="2023" name="Mol. Phylogenet. Evol.">
        <title>Genome-scale phylogeny and comparative genomics of the fungal order Sordariales.</title>
        <authorList>
            <person name="Hensen N."/>
            <person name="Bonometti L."/>
            <person name="Westerberg I."/>
            <person name="Brannstrom I.O."/>
            <person name="Guillou S."/>
            <person name="Cros-Aarteil S."/>
            <person name="Calhoun S."/>
            <person name="Haridas S."/>
            <person name="Kuo A."/>
            <person name="Mondo S."/>
            <person name="Pangilinan J."/>
            <person name="Riley R."/>
            <person name="LaButti K."/>
            <person name="Andreopoulos B."/>
            <person name="Lipzen A."/>
            <person name="Chen C."/>
            <person name="Yan M."/>
            <person name="Daum C."/>
            <person name="Ng V."/>
            <person name="Clum A."/>
            <person name="Steindorff A."/>
            <person name="Ohm R.A."/>
            <person name="Martin F."/>
            <person name="Silar P."/>
            <person name="Natvig D.O."/>
            <person name="Lalanne C."/>
            <person name="Gautier V."/>
            <person name="Ament-Velasquez S.L."/>
            <person name="Kruys A."/>
            <person name="Hutchinson M.I."/>
            <person name="Powell A.J."/>
            <person name="Barry K."/>
            <person name="Miller A.N."/>
            <person name="Grigoriev I.V."/>
            <person name="Debuchy R."/>
            <person name="Gladieux P."/>
            <person name="Hiltunen Thoren M."/>
            <person name="Johannesson H."/>
        </authorList>
    </citation>
    <scope>NUCLEOTIDE SEQUENCE</scope>
    <source>
        <strain evidence="2">CBS 168.71</strain>
    </source>
</reference>
<evidence type="ECO:0000256" key="1">
    <source>
        <dbReference type="SAM" id="MobiDB-lite"/>
    </source>
</evidence>
<dbReference type="EMBL" id="JAUEPN010000005">
    <property type="protein sequence ID" value="KAK3295022.1"/>
    <property type="molecule type" value="Genomic_DNA"/>
</dbReference>
<sequence length="193" mass="21468">MRKQIRQLRVLLLSALRGGQFSLSPNTSIHDKITQSPASLFTEKRAGTNHLRVLRNSTVPTHTRPTARLQPPPQTSIKGLSRKTKSCMTELCDFLTRHSFPASICRLATIPLPPCHPRRHRQASRNWIRCTATPSRPPCSGSLTLRWPARRSVRSLTACLSAALHMANEAAGCVGSTPSCAMSLFVRAWRRLL</sequence>